<evidence type="ECO:0000256" key="1">
    <source>
        <dbReference type="ARBA" id="ARBA00004141"/>
    </source>
</evidence>
<dbReference type="InterPro" id="IPR011701">
    <property type="entry name" value="MFS"/>
</dbReference>
<dbReference type="CDD" id="cd17341">
    <property type="entry name" value="MFS_NRT2_like"/>
    <property type="match status" value="1"/>
</dbReference>
<comment type="similarity">
    <text evidence="2">Belongs to the major facilitator superfamily. Nitrate/nitrite porter (TC 2.A.1.8) family.</text>
</comment>
<feature type="transmembrane region" description="Helical" evidence="7">
    <location>
        <begin position="312"/>
        <end position="331"/>
    </location>
</feature>
<dbReference type="GO" id="GO:0042128">
    <property type="term" value="P:nitrate assimilation"/>
    <property type="evidence" value="ECO:0007669"/>
    <property type="project" value="UniProtKB-KW"/>
</dbReference>
<feature type="transmembrane region" description="Helical" evidence="7">
    <location>
        <begin position="90"/>
        <end position="108"/>
    </location>
</feature>
<evidence type="ECO:0000313" key="9">
    <source>
        <dbReference type="EMBL" id="CAE0820684.1"/>
    </source>
</evidence>
<feature type="domain" description="Major facilitator superfamily (MFS) profile" evidence="8">
    <location>
        <begin position="24"/>
        <end position="427"/>
    </location>
</feature>
<accession>A0A7S4LCP0</accession>
<keyword evidence="3 7" id="KW-0812">Transmembrane</keyword>
<dbReference type="InterPro" id="IPR020846">
    <property type="entry name" value="MFS_dom"/>
</dbReference>
<evidence type="ECO:0000256" key="6">
    <source>
        <dbReference type="ARBA" id="ARBA00023136"/>
    </source>
</evidence>
<keyword evidence="6 7" id="KW-0472">Membrane</keyword>
<dbReference type="PROSITE" id="PS50850">
    <property type="entry name" value="MFS"/>
    <property type="match status" value="1"/>
</dbReference>
<feature type="transmembrane region" description="Helical" evidence="7">
    <location>
        <begin position="337"/>
        <end position="362"/>
    </location>
</feature>
<evidence type="ECO:0000256" key="7">
    <source>
        <dbReference type="SAM" id="Phobius"/>
    </source>
</evidence>
<feature type="transmembrane region" description="Helical" evidence="7">
    <location>
        <begin position="182"/>
        <end position="203"/>
    </location>
</feature>
<dbReference type="InterPro" id="IPR036259">
    <property type="entry name" value="MFS_trans_sf"/>
</dbReference>
<feature type="transmembrane region" description="Helical" evidence="7">
    <location>
        <begin position="280"/>
        <end position="300"/>
    </location>
</feature>
<evidence type="ECO:0000259" key="8">
    <source>
        <dbReference type="PROSITE" id="PS50850"/>
    </source>
</evidence>
<dbReference type="AlphaFoldDB" id="A0A7S4LCP0"/>
<proteinExistence type="inferred from homology"/>
<feature type="transmembrane region" description="Helical" evidence="7">
    <location>
        <begin position="61"/>
        <end position="78"/>
    </location>
</feature>
<dbReference type="GO" id="GO:0015112">
    <property type="term" value="F:nitrate transmembrane transporter activity"/>
    <property type="evidence" value="ECO:0007669"/>
    <property type="project" value="InterPro"/>
</dbReference>
<feature type="transmembrane region" description="Helical" evidence="7">
    <location>
        <begin position="369"/>
        <end position="391"/>
    </location>
</feature>
<protein>
    <recommendedName>
        <fullName evidence="8">Major facilitator superfamily (MFS) profile domain-containing protein</fullName>
    </recommendedName>
</protein>
<evidence type="ECO:0000256" key="4">
    <source>
        <dbReference type="ARBA" id="ARBA00022989"/>
    </source>
</evidence>
<dbReference type="Pfam" id="PF07690">
    <property type="entry name" value="MFS_1"/>
    <property type="match status" value="1"/>
</dbReference>
<comment type="subcellular location">
    <subcellularLocation>
        <location evidence="1">Membrane</location>
        <topology evidence="1">Multi-pass membrane protein</topology>
    </subcellularLocation>
</comment>
<dbReference type="EMBL" id="HBJA01091562">
    <property type="protein sequence ID" value="CAE0820684.1"/>
    <property type="molecule type" value="Transcribed_RNA"/>
</dbReference>
<dbReference type="InterPro" id="IPR044772">
    <property type="entry name" value="NO3_transporter"/>
</dbReference>
<reference evidence="9" key="1">
    <citation type="submission" date="2021-01" db="EMBL/GenBank/DDBJ databases">
        <authorList>
            <person name="Corre E."/>
            <person name="Pelletier E."/>
            <person name="Niang G."/>
            <person name="Scheremetjew M."/>
            <person name="Finn R."/>
            <person name="Kale V."/>
            <person name="Holt S."/>
            <person name="Cochrane G."/>
            <person name="Meng A."/>
            <person name="Brown T."/>
            <person name="Cohen L."/>
        </authorList>
    </citation>
    <scope>NUCLEOTIDE SEQUENCE</scope>
    <source>
        <strain evidence="9">CCMP1594</strain>
    </source>
</reference>
<evidence type="ECO:0000256" key="5">
    <source>
        <dbReference type="ARBA" id="ARBA00023063"/>
    </source>
</evidence>
<name>A0A7S4LCP0_9EUGL</name>
<feature type="transmembrane region" description="Helical" evidence="7">
    <location>
        <begin position="238"/>
        <end position="260"/>
    </location>
</feature>
<dbReference type="PANTHER" id="PTHR23515">
    <property type="entry name" value="HIGH-AFFINITY NITRATE TRANSPORTER 2.3"/>
    <property type="match status" value="1"/>
</dbReference>
<sequence length="554" mass="59818">MPVDAYNKACEIRTCSFKRPHMRAFWFATIGFFMAFVGWFAMAPIMKTIKAEIGVTKSQVYNSNILAVSATILARIIVGPACDKFGARRPMAALLIVCSAPLIGAAFIQDEVGLYITRTLIGFVGATFVPCQFWTTSMFTGSIVGQANAMAGGWGNLGGGVTQATSPGFFEMFKAMGMSTDLAWRASLFIPAVVWIIIGLLMLKFADDCPEGHWRNRKIKPQTDAMGNQQGGGPKRVLLNYVVWILVIIYACCFGVELYVNNTMSSYLQDQFNLEQTTAGLIAACFGLMNLFARAIGGWMSDKAATRHYLRGRFWVCMVCVAGCGGMLIIYSFIRVLWLAIVVLIIFSCFVQASEGATYGIVPFVDTQYTGIVSGLVGAGGNLGAVCWGFVHKAFGENDREDTAYLIVGCTCAGAAALMLLIRLHGASTIPFFGNNGEQVEKALSQSAAQKHAEDMGMGGVGTGGEMMMQDDYPVIDLYEAGYAASPAMYEMPPQVLGTYPTPTTTPQYSPMNAFQPAYTAAYTAAPYSVAYTEPAPAPYVPYVAPYTVGGVMY</sequence>
<organism evidence="9">
    <name type="scientific">Eutreptiella gymnastica</name>
    <dbReference type="NCBI Taxonomy" id="73025"/>
    <lineage>
        <taxon>Eukaryota</taxon>
        <taxon>Discoba</taxon>
        <taxon>Euglenozoa</taxon>
        <taxon>Euglenida</taxon>
        <taxon>Spirocuta</taxon>
        <taxon>Euglenophyceae</taxon>
        <taxon>Eutreptiales</taxon>
        <taxon>Eutreptiaceae</taxon>
        <taxon>Eutreptiella</taxon>
    </lineage>
</organism>
<dbReference type="Gene3D" id="1.20.1250.20">
    <property type="entry name" value="MFS general substrate transporter like domains"/>
    <property type="match status" value="2"/>
</dbReference>
<keyword evidence="5" id="KW-0534">Nitrate assimilation</keyword>
<feature type="transmembrane region" description="Helical" evidence="7">
    <location>
        <begin position="403"/>
        <end position="422"/>
    </location>
</feature>
<dbReference type="SUPFAM" id="SSF103473">
    <property type="entry name" value="MFS general substrate transporter"/>
    <property type="match status" value="1"/>
</dbReference>
<keyword evidence="4 7" id="KW-1133">Transmembrane helix</keyword>
<feature type="transmembrane region" description="Helical" evidence="7">
    <location>
        <begin position="24"/>
        <end position="41"/>
    </location>
</feature>
<gene>
    <name evidence="9" type="ORF">EGYM00163_LOCUS31856</name>
</gene>
<evidence type="ECO:0000256" key="3">
    <source>
        <dbReference type="ARBA" id="ARBA00022692"/>
    </source>
</evidence>
<evidence type="ECO:0000256" key="2">
    <source>
        <dbReference type="ARBA" id="ARBA00008432"/>
    </source>
</evidence>
<dbReference type="GO" id="GO:0016020">
    <property type="term" value="C:membrane"/>
    <property type="evidence" value="ECO:0007669"/>
    <property type="project" value="UniProtKB-SubCell"/>
</dbReference>